<protein>
    <submittedName>
        <fullName evidence="2">Uncharacterized protein</fullName>
    </submittedName>
</protein>
<dbReference type="EMBL" id="REGN01000395">
    <property type="protein sequence ID" value="RNA42234.1"/>
    <property type="molecule type" value="Genomic_DNA"/>
</dbReference>
<evidence type="ECO:0000313" key="3">
    <source>
        <dbReference type="Proteomes" id="UP000276133"/>
    </source>
</evidence>
<keyword evidence="1" id="KW-0812">Transmembrane</keyword>
<gene>
    <name evidence="2" type="ORF">BpHYR1_010415</name>
</gene>
<keyword evidence="3" id="KW-1185">Reference proteome</keyword>
<dbReference type="AlphaFoldDB" id="A0A3M7T2I4"/>
<sequence length="82" mass="9882">MCTRKEHVEIVEIHIILPFKNQYFNNPPKVYPQLKQELNKAFSLMTNHKDQTSFYYSLLFADYLATFFIFKKMANLENMINK</sequence>
<organism evidence="2 3">
    <name type="scientific">Brachionus plicatilis</name>
    <name type="common">Marine rotifer</name>
    <name type="synonym">Brachionus muelleri</name>
    <dbReference type="NCBI Taxonomy" id="10195"/>
    <lineage>
        <taxon>Eukaryota</taxon>
        <taxon>Metazoa</taxon>
        <taxon>Spiralia</taxon>
        <taxon>Gnathifera</taxon>
        <taxon>Rotifera</taxon>
        <taxon>Eurotatoria</taxon>
        <taxon>Monogononta</taxon>
        <taxon>Pseudotrocha</taxon>
        <taxon>Ploima</taxon>
        <taxon>Brachionidae</taxon>
        <taxon>Brachionus</taxon>
    </lineage>
</organism>
<name>A0A3M7T2I4_BRAPC</name>
<comment type="caution">
    <text evidence="2">The sequence shown here is derived from an EMBL/GenBank/DDBJ whole genome shotgun (WGS) entry which is preliminary data.</text>
</comment>
<feature type="transmembrane region" description="Helical" evidence="1">
    <location>
        <begin position="53"/>
        <end position="70"/>
    </location>
</feature>
<proteinExistence type="predicted"/>
<evidence type="ECO:0000256" key="1">
    <source>
        <dbReference type="SAM" id="Phobius"/>
    </source>
</evidence>
<accession>A0A3M7T2I4</accession>
<reference evidence="2 3" key="1">
    <citation type="journal article" date="2018" name="Sci. Rep.">
        <title>Genomic signatures of local adaptation to the degree of environmental predictability in rotifers.</title>
        <authorList>
            <person name="Franch-Gras L."/>
            <person name="Hahn C."/>
            <person name="Garcia-Roger E.M."/>
            <person name="Carmona M.J."/>
            <person name="Serra M."/>
            <person name="Gomez A."/>
        </authorList>
    </citation>
    <scope>NUCLEOTIDE SEQUENCE [LARGE SCALE GENOMIC DNA]</scope>
    <source>
        <strain evidence="2">HYR1</strain>
    </source>
</reference>
<keyword evidence="1" id="KW-0472">Membrane</keyword>
<keyword evidence="1" id="KW-1133">Transmembrane helix</keyword>
<dbReference type="Proteomes" id="UP000276133">
    <property type="component" value="Unassembled WGS sequence"/>
</dbReference>
<evidence type="ECO:0000313" key="2">
    <source>
        <dbReference type="EMBL" id="RNA42234.1"/>
    </source>
</evidence>